<evidence type="ECO:0000259" key="2">
    <source>
        <dbReference type="PROSITE" id="PS50853"/>
    </source>
</evidence>
<protein>
    <submittedName>
        <fullName evidence="3">MYLK-like protein</fullName>
    </submittedName>
</protein>
<dbReference type="EMBL" id="CP111018">
    <property type="protein sequence ID" value="WAR10969.1"/>
    <property type="molecule type" value="Genomic_DNA"/>
</dbReference>
<dbReference type="Pfam" id="PF00041">
    <property type="entry name" value="fn3"/>
    <property type="match status" value="1"/>
</dbReference>
<sequence length="233" mass="25429">MVTTSELFSTLTIEGIEPSDAGKFDITVENRLGTDTACAYLGVEDVPHPPVGQPWVSDVTLTTATLSWYGPAYDGGCSVTNYRVEMCDAEEGEWTLVTSNCVSTTCNIEKLRALTPYFFRVFAENKHGLSAPCQTPDVTVTSDKRPSVLMRLPSTESDDVFTHETNDPVTPMSEYGLVSPLSPVASLSDLELSDLLISSVALVSDEASFEHREVTIYPTNSFDTLYNTMEEVG</sequence>
<feature type="non-terminal residue" evidence="3">
    <location>
        <position position="1"/>
    </location>
</feature>
<dbReference type="InterPro" id="IPR013783">
    <property type="entry name" value="Ig-like_fold"/>
</dbReference>
<dbReference type="Proteomes" id="UP001164746">
    <property type="component" value="Chromosome 7"/>
</dbReference>
<feature type="domain" description="Fibronectin type-III" evidence="2">
    <location>
        <begin position="50"/>
        <end position="144"/>
    </location>
</feature>
<accession>A0ABY7ERD4</accession>
<keyword evidence="4" id="KW-1185">Reference proteome</keyword>
<gene>
    <name evidence="3" type="ORF">MAR_036045</name>
</gene>
<evidence type="ECO:0000313" key="3">
    <source>
        <dbReference type="EMBL" id="WAR10969.1"/>
    </source>
</evidence>
<dbReference type="PROSITE" id="PS50853">
    <property type="entry name" value="FN3"/>
    <property type="match status" value="1"/>
</dbReference>
<name>A0ABY7ERD4_MYAAR</name>
<organism evidence="3 4">
    <name type="scientific">Mya arenaria</name>
    <name type="common">Soft-shell clam</name>
    <dbReference type="NCBI Taxonomy" id="6604"/>
    <lineage>
        <taxon>Eukaryota</taxon>
        <taxon>Metazoa</taxon>
        <taxon>Spiralia</taxon>
        <taxon>Lophotrochozoa</taxon>
        <taxon>Mollusca</taxon>
        <taxon>Bivalvia</taxon>
        <taxon>Autobranchia</taxon>
        <taxon>Heteroconchia</taxon>
        <taxon>Euheterodonta</taxon>
        <taxon>Imparidentia</taxon>
        <taxon>Neoheterodontei</taxon>
        <taxon>Myida</taxon>
        <taxon>Myoidea</taxon>
        <taxon>Myidae</taxon>
        <taxon>Mya</taxon>
    </lineage>
</organism>
<dbReference type="SUPFAM" id="SSF48726">
    <property type="entry name" value="Immunoglobulin"/>
    <property type="match status" value="1"/>
</dbReference>
<dbReference type="Gene3D" id="2.60.40.10">
    <property type="entry name" value="Immunoglobulins"/>
    <property type="match status" value="2"/>
</dbReference>
<keyword evidence="1" id="KW-0393">Immunoglobulin domain</keyword>
<dbReference type="InterPro" id="IPR036116">
    <property type="entry name" value="FN3_sf"/>
</dbReference>
<dbReference type="SUPFAM" id="SSF49265">
    <property type="entry name" value="Fibronectin type III"/>
    <property type="match status" value="1"/>
</dbReference>
<evidence type="ECO:0000313" key="4">
    <source>
        <dbReference type="Proteomes" id="UP001164746"/>
    </source>
</evidence>
<dbReference type="SMART" id="SM00060">
    <property type="entry name" value="FN3"/>
    <property type="match status" value="1"/>
</dbReference>
<reference evidence="3" key="1">
    <citation type="submission" date="2022-11" db="EMBL/GenBank/DDBJ databases">
        <title>Centuries of genome instability and evolution in soft-shell clam transmissible cancer (bioRxiv).</title>
        <authorList>
            <person name="Hart S.F.M."/>
            <person name="Yonemitsu M.A."/>
            <person name="Giersch R.M."/>
            <person name="Beal B.F."/>
            <person name="Arriagada G."/>
            <person name="Davis B.W."/>
            <person name="Ostrander E.A."/>
            <person name="Goff S.P."/>
            <person name="Metzger M.J."/>
        </authorList>
    </citation>
    <scope>NUCLEOTIDE SEQUENCE</scope>
    <source>
        <strain evidence="3">MELC-2E11</strain>
        <tissue evidence="3">Siphon/mantle</tissue>
    </source>
</reference>
<dbReference type="InterPro" id="IPR036179">
    <property type="entry name" value="Ig-like_dom_sf"/>
</dbReference>
<dbReference type="PANTHER" id="PTHR14340">
    <property type="entry name" value="MICROFIBRIL-ASSOCIATED GLYCOPROTEIN 3"/>
    <property type="match status" value="1"/>
</dbReference>
<dbReference type="PANTHER" id="PTHR14340:SF13">
    <property type="entry name" value="TITIN"/>
    <property type="match status" value="1"/>
</dbReference>
<evidence type="ECO:0000256" key="1">
    <source>
        <dbReference type="ARBA" id="ARBA00023319"/>
    </source>
</evidence>
<dbReference type="CDD" id="cd00063">
    <property type="entry name" value="FN3"/>
    <property type="match status" value="1"/>
</dbReference>
<dbReference type="InterPro" id="IPR003961">
    <property type="entry name" value="FN3_dom"/>
</dbReference>
<proteinExistence type="predicted"/>